<gene>
    <name evidence="9" type="ORF">EDS130_LOCUS36828</name>
</gene>
<dbReference type="Proteomes" id="UP000663852">
    <property type="component" value="Unassembled WGS sequence"/>
</dbReference>
<protein>
    <recommendedName>
        <fullName evidence="7">NAD(P)(+)--arginine ADP-ribosyltransferase</fullName>
        <ecNumber evidence="7">2.4.2.31</ecNumber>
    </recommendedName>
    <alternativeName>
        <fullName evidence="7">Mono(ADP-ribosyl)transferase</fullName>
    </alternativeName>
</protein>
<evidence type="ECO:0000313" key="10">
    <source>
        <dbReference type="Proteomes" id="UP000663852"/>
    </source>
</evidence>
<evidence type="ECO:0000256" key="5">
    <source>
        <dbReference type="ARBA" id="ARBA00022729"/>
    </source>
</evidence>
<dbReference type="EMBL" id="CAJNOJ010000350">
    <property type="protein sequence ID" value="CAF1412375.1"/>
    <property type="molecule type" value="Genomic_DNA"/>
</dbReference>
<evidence type="ECO:0000256" key="8">
    <source>
        <dbReference type="SAM" id="Phobius"/>
    </source>
</evidence>
<organism evidence="9 10">
    <name type="scientific">Adineta ricciae</name>
    <name type="common">Rotifer</name>
    <dbReference type="NCBI Taxonomy" id="249248"/>
    <lineage>
        <taxon>Eukaryota</taxon>
        <taxon>Metazoa</taxon>
        <taxon>Spiralia</taxon>
        <taxon>Gnathifera</taxon>
        <taxon>Rotifera</taxon>
        <taxon>Eurotatoria</taxon>
        <taxon>Bdelloidea</taxon>
        <taxon>Adinetida</taxon>
        <taxon>Adinetidae</taxon>
        <taxon>Adineta</taxon>
    </lineage>
</organism>
<evidence type="ECO:0000256" key="4">
    <source>
        <dbReference type="ARBA" id="ARBA00022695"/>
    </source>
</evidence>
<keyword evidence="5" id="KW-0732">Signal</keyword>
<dbReference type="InterPro" id="IPR000768">
    <property type="entry name" value="ART"/>
</dbReference>
<evidence type="ECO:0000313" key="9">
    <source>
        <dbReference type="EMBL" id="CAF1412375.1"/>
    </source>
</evidence>
<sequence>MRNLANSTDDRDSVMELERLTPDVRDIDIQTELTASMLNDINANIWPEVTNDPMNTSMNQNHRVVDRSIDEPLISTTDISNGIQSDLIGPTDGYAQETLLPLSKACSPLMDILYNLPYYVQMALDETPEHPPDGLTVDESAAIRLYTIEWQPPYKSLYSMLNFTLKKGNRDEVRPYFKYMKLLLTALVKLSCAPPSTVWRGVTKDLSKDFPPGTLVTWWPFSSCTIELRVLESNVYLGTTGNRTLFSVEAINGRIISAYSHFVTEDEILLLPGTFMIVQSQFIPAPDLHIIHLKQLRPETQLLEPPFKDAILYPKIERQWYLKKRFAIPMCFLFTLIIAAVVLAAVLATRPQTQSKKQTCNTPYKFANRITTGNMPTSLTVGDFNKDTHLDVIVANQRDNGISVMFNNGNGSFLSESTLTVNGSPYFVLSGDLNNDMKLDFIVSYYDASTITIMLGYGNGSFTLHVPYKIDRYSSAAVLRDMNNDAKLDLVINNPDCRCISVWLGVGDGTFVDERNYFTGLQPISLSPAYFNDDIYLDLAVVNEENNSVTILLGLQDGSFLTYNTHTVQSKPSTIISRDLDKDGKLDLIIVNRGNNTISILLGNGDGSFRTERSFPVGTSPSSVTSNDFNNDTILDLAVTNYGDNTLTVLLGDGFGNFPIEKSIPVGVNSVALVSGDLDGDNLPDLIVANELSNDIAVLPNQCSTVDQ</sequence>
<keyword evidence="3 7" id="KW-0808">Transferase</keyword>
<keyword evidence="8" id="KW-1133">Transmembrane helix</keyword>
<dbReference type="SUPFAM" id="SSF56399">
    <property type="entry name" value="ADP-ribosylation"/>
    <property type="match status" value="1"/>
</dbReference>
<dbReference type="Gene3D" id="2.30.30.100">
    <property type="match status" value="2"/>
</dbReference>
<keyword evidence="7" id="KW-0520">NAD</keyword>
<dbReference type="Gene3D" id="2.130.10.130">
    <property type="entry name" value="Integrin alpha, N-terminal"/>
    <property type="match status" value="1"/>
</dbReference>
<dbReference type="InterPro" id="IPR013517">
    <property type="entry name" value="FG-GAP"/>
</dbReference>
<feature type="transmembrane region" description="Helical" evidence="8">
    <location>
        <begin position="326"/>
        <end position="348"/>
    </location>
</feature>
<dbReference type="OrthoDB" id="10022113at2759"/>
<proteinExistence type="inferred from homology"/>
<dbReference type="PANTHER" id="PTHR46580:SF4">
    <property type="entry name" value="ATP_GTP-BINDING PROTEIN"/>
    <property type="match status" value="1"/>
</dbReference>
<keyword evidence="8" id="KW-0472">Membrane</keyword>
<evidence type="ECO:0000256" key="6">
    <source>
        <dbReference type="ARBA" id="ARBA00047597"/>
    </source>
</evidence>
<dbReference type="AlphaFoldDB" id="A0A815LUB2"/>
<name>A0A815LUB2_ADIRI</name>
<dbReference type="InterPro" id="IPR028994">
    <property type="entry name" value="Integrin_alpha_N"/>
</dbReference>
<dbReference type="PANTHER" id="PTHR46580">
    <property type="entry name" value="SENSOR KINASE-RELATED"/>
    <property type="match status" value="1"/>
</dbReference>
<evidence type="ECO:0000256" key="7">
    <source>
        <dbReference type="RuleBase" id="RU361228"/>
    </source>
</evidence>
<evidence type="ECO:0000256" key="1">
    <source>
        <dbReference type="ARBA" id="ARBA00009558"/>
    </source>
</evidence>
<comment type="catalytic activity">
    <reaction evidence="6 7">
        <text>L-arginyl-[protein] + NAD(+) = N(omega)-(ADP-D-ribosyl)-L-arginyl-[protein] + nicotinamide + H(+)</text>
        <dbReference type="Rhea" id="RHEA:19149"/>
        <dbReference type="Rhea" id="RHEA-COMP:10532"/>
        <dbReference type="Rhea" id="RHEA-COMP:15087"/>
        <dbReference type="ChEBI" id="CHEBI:15378"/>
        <dbReference type="ChEBI" id="CHEBI:17154"/>
        <dbReference type="ChEBI" id="CHEBI:29965"/>
        <dbReference type="ChEBI" id="CHEBI:57540"/>
        <dbReference type="ChEBI" id="CHEBI:142554"/>
        <dbReference type="EC" id="2.4.2.31"/>
    </reaction>
</comment>
<keyword evidence="8" id="KW-0812">Transmembrane</keyword>
<keyword evidence="7" id="KW-0521">NADP</keyword>
<comment type="similarity">
    <text evidence="1 7">Belongs to the Arg-specific ADP-ribosyltransferase family.</text>
</comment>
<dbReference type="Pfam" id="PF13517">
    <property type="entry name" value="FG-GAP_3"/>
    <property type="match status" value="2"/>
</dbReference>
<dbReference type="EC" id="2.4.2.31" evidence="7"/>
<keyword evidence="2 7" id="KW-0328">Glycosyltransferase</keyword>
<evidence type="ECO:0000256" key="3">
    <source>
        <dbReference type="ARBA" id="ARBA00022679"/>
    </source>
</evidence>
<comment type="caution">
    <text evidence="9">The sequence shown here is derived from an EMBL/GenBank/DDBJ whole genome shotgun (WGS) entry which is preliminary data.</text>
</comment>
<dbReference type="Gene3D" id="3.90.176.10">
    <property type="entry name" value="Toxin ADP-ribosyltransferase, Chain A, domain 1"/>
    <property type="match status" value="1"/>
</dbReference>
<reference evidence="9" key="1">
    <citation type="submission" date="2021-02" db="EMBL/GenBank/DDBJ databases">
        <authorList>
            <person name="Nowell W R."/>
        </authorList>
    </citation>
    <scope>NUCLEOTIDE SEQUENCE</scope>
</reference>
<dbReference type="GO" id="GO:0106274">
    <property type="term" value="F:NAD+-protein-arginine ADP-ribosyltransferase activity"/>
    <property type="evidence" value="ECO:0007669"/>
    <property type="project" value="UniProtKB-EC"/>
</dbReference>
<keyword evidence="4" id="KW-0548">Nucleotidyltransferase</keyword>
<dbReference type="Pfam" id="PF01129">
    <property type="entry name" value="ART"/>
    <property type="match status" value="1"/>
</dbReference>
<accession>A0A815LUB2</accession>
<evidence type="ECO:0000256" key="2">
    <source>
        <dbReference type="ARBA" id="ARBA00022676"/>
    </source>
</evidence>
<dbReference type="PROSITE" id="PS51996">
    <property type="entry name" value="TR_MART"/>
    <property type="match status" value="1"/>
</dbReference>
<dbReference type="GO" id="GO:0016779">
    <property type="term" value="F:nucleotidyltransferase activity"/>
    <property type="evidence" value="ECO:0007669"/>
    <property type="project" value="UniProtKB-KW"/>
</dbReference>
<dbReference type="SUPFAM" id="SSF69318">
    <property type="entry name" value="Integrin alpha N-terminal domain"/>
    <property type="match status" value="1"/>
</dbReference>